<dbReference type="GO" id="GO:0005634">
    <property type="term" value="C:nucleus"/>
    <property type="evidence" value="ECO:0007669"/>
    <property type="project" value="UniProtKB-SubCell"/>
</dbReference>
<evidence type="ECO:0000256" key="5">
    <source>
        <dbReference type="ARBA" id="ARBA00023242"/>
    </source>
</evidence>
<dbReference type="InterPro" id="IPR000571">
    <property type="entry name" value="Znf_CCCH"/>
</dbReference>
<reference evidence="11" key="3">
    <citation type="submission" date="2025-09" db="UniProtKB">
        <authorList>
            <consortium name="Ensembl"/>
        </authorList>
    </citation>
    <scope>IDENTIFICATION</scope>
</reference>
<keyword evidence="12" id="KW-1185">Reference proteome</keyword>
<reference evidence="11" key="2">
    <citation type="submission" date="2025-08" db="UniProtKB">
        <authorList>
            <consortium name="Ensembl"/>
        </authorList>
    </citation>
    <scope>IDENTIFICATION</scope>
</reference>
<feature type="domain" description="TFIIS N-terminal" evidence="10">
    <location>
        <begin position="73"/>
        <end position="147"/>
    </location>
</feature>
<dbReference type="InterPro" id="IPR035441">
    <property type="entry name" value="TFIIS/LEDGF_dom_sf"/>
</dbReference>
<dbReference type="InterPro" id="IPR003617">
    <property type="entry name" value="TFIIS/CRSP70_N_sub"/>
</dbReference>
<dbReference type="AlphaFoldDB" id="A0A8C5E766"/>
<proteinExistence type="predicted"/>
<protein>
    <recommendedName>
        <fullName evidence="3">Serine/threonine-protein phosphatase 1 regulatory subunit 10</fullName>
    </recommendedName>
</protein>
<dbReference type="Proteomes" id="UP000694680">
    <property type="component" value="Chromosome 18"/>
</dbReference>
<dbReference type="GO" id="GO:0072357">
    <property type="term" value="C:PTW/PP1 phosphatase complex"/>
    <property type="evidence" value="ECO:0007669"/>
    <property type="project" value="TreeGrafter"/>
</dbReference>
<keyword evidence="7" id="KW-0479">Metal-binding</keyword>
<dbReference type="Ensembl" id="ENSGWIT00000019038.1">
    <property type="protein sequence ID" value="ENSGWIP00000017247.1"/>
    <property type="gene ID" value="ENSGWIG00000009608.1"/>
</dbReference>
<evidence type="ECO:0000259" key="10">
    <source>
        <dbReference type="PROSITE" id="PS51319"/>
    </source>
</evidence>
<dbReference type="PANTHER" id="PTHR46557:SF1">
    <property type="entry name" value="SERINE_THREONINE-PROTEIN PHOSPHATASE 1 REGULATORY SUBUNIT 10"/>
    <property type="match status" value="1"/>
</dbReference>
<keyword evidence="7" id="KW-0862">Zinc</keyword>
<dbReference type="PANTHER" id="PTHR46557">
    <property type="entry name" value="SERINE/THREONINE-PROTEIN PHOSPHATASE 1 REGULATORY SUBUNIT 10-RELATED"/>
    <property type="match status" value="1"/>
</dbReference>
<feature type="domain" description="C3H1-type" evidence="9">
    <location>
        <begin position="648"/>
        <end position="676"/>
    </location>
</feature>
<dbReference type="SMART" id="SM00356">
    <property type="entry name" value="ZnF_C3H1"/>
    <property type="match status" value="1"/>
</dbReference>
<dbReference type="GO" id="GO:0008270">
    <property type="term" value="F:zinc ion binding"/>
    <property type="evidence" value="ECO:0007669"/>
    <property type="project" value="UniProtKB-KW"/>
</dbReference>
<evidence type="ECO:0000256" key="4">
    <source>
        <dbReference type="ARBA" id="ARBA00022454"/>
    </source>
</evidence>
<dbReference type="GO" id="GO:0000785">
    <property type="term" value="C:chromatin"/>
    <property type="evidence" value="ECO:0007669"/>
    <property type="project" value="TreeGrafter"/>
</dbReference>
<evidence type="ECO:0000256" key="3">
    <source>
        <dbReference type="ARBA" id="ARBA00022330"/>
    </source>
</evidence>
<dbReference type="GO" id="GO:0008157">
    <property type="term" value="F:protein phosphatase 1 binding"/>
    <property type="evidence" value="ECO:0007669"/>
    <property type="project" value="TreeGrafter"/>
</dbReference>
<feature type="compositionally biased region" description="Basic and acidic residues" evidence="8">
    <location>
        <begin position="175"/>
        <end position="192"/>
    </location>
</feature>
<keyword evidence="5 6" id="KW-0539">Nucleus</keyword>
<evidence type="ECO:0000256" key="6">
    <source>
        <dbReference type="PROSITE-ProRule" id="PRU00649"/>
    </source>
</evidence>
<organism evidence="11 12">
    <name type="scientific">Gouania willdenowi</name>
    <name type="common">Blunt-snouted clingfish</name>
    <name type="synonym">Lepadogaster willdenowi</name>
    <dbReference type="NCBI Taxonomy" id="441366"/>
    <lineage>
        <taxon>Eukaryota</taxon>
        <taxon>Metazoa</taxon>
        <taxon>Chordata</taxon>
        <taxon>Craniata</taxon>
        <taxon>Vertebrata</taxon>
        <taxon>Euteleostomi</taxon>
        <taxon>Actinopterygii</taxon>
        <taxon>Neopterygii</taxon>
        <taxon>Teleostei</taxon>
        <taxon>Neoteleostei</taxon>
        <taxon>Acanthomorphata</taxon>
        <taxon>Ovalentaria</taxon>
        <taxon>Blenniimorphae</taxon>
        <taxon>Blenniiformes</taxon>
        <taxon>Gobiesocoidei</taxon>
        <taxon>Gobiesocidae</taxon>
        <taxon>Gobiesocinae</taxon>
        <taxon>Gouania</taxon>
    </lineage>
</organism>
<dbReference type="Pfam" id="PF08711">
    <property type="entry name" value="Med26"/>
    <property type="match status" value="1"/>
</dbReference>
<dbReference type="PROSITE" id="PS51319">
    <property type="entry name" value="TFIIS_N"/>
    <property type="match status" value="1"/>
</dbReference>
<accession>A0A8C5E766</accession>
<dbReference type="Gene3D" id="4.10.1000.10">
    <property type="entry name" value="Zinc finger, CCCH-type"/>
    <property type="match status" value="1"/>
</dbReference>
<sequence length="693" mass="77538">MVEEPVDHRDILKGIEALLGKDGELRSREGVPKFFSMMKASTKMVSKSMFLNILLQTKSHDVLNRFIRVGGYRLLNSWLTYPETTNNSPLLQLILLTLQKLPLKVDHLKQNNTARLVKQLSKTAETEDMRKLAAQLVDGWMATIYSRSVACSGNAPAEKRKKKEETKVLVWDVKEKNGKDEKKKEKPKEHTPIKPPVLKRPCLDPLDAPPLEKKHKPLNTPTNSAKEIKGQIIPAQRNLEGRSLTFDWFPAAMECTGFLDSLNSAPVSGIKIKKKKTVHWAEEQQLNIYFYFDLDETEKVNVNKIKDFGKAAKRELMMDTQTFKMAHHHSHYTMEEHIPWVPPRPLTLAECLVTPGINSTEKLTQRNQEMGILQEIFLSKESVPDSPHEPDPEPYEPMPPRLIPLDEDLSMPDEGYVEPMGPSSLPGEALLHAGGSKLPPVLANLMENLNNKCSSPQDASSAPNSAVPAVNAQELLSSLMEHGASGDQSTEDLIKQPDFSDKIKQLLGSLQQNQNQNPGGPPLGKHMSCLCPGMNPINNMHMEMPMNGGYPPNNTAPGCPRFNHLPPPYWFPFPAGGGPCIMGPPQGQVWKDNSNGQYLGDDLMRRRGGPHRVGHFHRGGQGRRGIALGFRGHGQVGHRRGHNNMNDKSNRPMCHHFMVKGNCRYESKCAFYHPGVNGPPLHPNFIFNNQHGH</sequence>
<name>A0A8C5E766_GOUWI</name>
<evidence type="ECO:0000313" key="12">
    <source>
        <dbReference type="Proteomes" id="UP000694680"/>
    </source>
</evidence>
<dbReference type="PROSITE" id="PS50103">
    <property type="entry name" value="ZF_C3H1"/>
    <property type="match status" value="1"/>
</dbReference>
<dbReference type="SMART" id="SM00509">
    <property type="entry name" value="TFS2N"/>
    <property type="match status" value="1"/>
</dbReference>
<feature type="region of interest" description="Disordered" evidence="8">
    <location>
        <begin position="175"/>
        <end position="202"/>
    </location>
</feature>
<evidence type="ECO:0000256" key="2">
    <source>
        <dbReference type="ARBA" id="ARBA00004286"/>
    </source>
</evidence>
<evidence type="ECO:0000313" key="11">
    <source>
        <dbReference type="Ensembl" id="ENSGWIP00000017247.1"/>
    </source>
</evidence>
<gene>
    <name evidence="11" type="primary">LOC114480184</name>
</gene>
<keyword evidence="4" id="KW-0158">Chromosome</keyword>
<dbReference type="InterPro" id="IPR017923">
    <property type="entry name" value="TFIIS_N"/>
</dbReference>
<reference evidence="11" key="1">
    <citation type="submission" date="2020-06" db="EMBL/GenBank/DDBJ databases">
        <authorList>
            <consortium name="Wellcome Sanger Institute Data Sharing"/>
        </authorList>
    </citation>
    <scope>NUCLEOTIDE SEQUENCE [LARGE SCALE GENOMIC DNA]</scope>
</reference>
<evidence type="ECO:0000256" key="1">
    <source>
        <dbReference type="ARBA" id="ARBA00004123"/>
    </source>
</evidence>
<evidence type="ECO:0000259" key="9">
    <source>
        <dbReference type="PROSITE" id="PS50103"/>
    </source>
</evidence>
<evidence type="ECO:0000256" key="8">
    <source>
        <dbReference type="SAM" id="MobiDB-lite"/>
    </source>
</evidence>
<dbReference type="SUPFAM" id="SSF47676">
    <property type="entry name" value="Conserved domain common to transcription factors TFIIS, elongin A, CRSP70"/>
    <property type="match status" value="1"/>
</dbReference>
<feature type="zinc finger region" description="C3H1-type" evidence="7">
    <location>
        <begin position="648"/>
        <end position="676"/>
    </location>
</feature>
<keyword evidence="7" id="KW-0863">Zinc-finger</keyword>
<evidence type="ECO:0000256" key="7">
    <source>
        <dbReference type="PROSITE-ProRule" id="PRU00723"/>
    </source>
</evidence>
<dbReference type="Gene3D" id="1.20.930.10">
    <property type="entry name" value="Conserved domain common to transcription factors TFIIS, elongin A, CRSP70"/>
    <property type="match status" value="1"/>
</dbReference>
<comment type="subcellular location">
    <subcellularLocation>
        <location evidence="2">Chromosome</location>
    </subcellularLocation>
    <subcellularLocation>
        <location evidence="1 6">Nucleus</location>
    </subcellularLocation>
</comment>